<sequence length="234" mass="22655">MRAAVECAGGEPVTALVRYQCALLVRGHRWLAPAVLYAAILAIGIRGGEPALDSLGFAAAALTPSAAWLVRICVGAEPDAARACTVAARGAARTHLAALLAALAGALTLALAGTGAVLAVSDPRSSDHEVRLDVLPTAAAGLTAAVSCALLGVAVGALANRPVLRGPARSVPATLIGALAVLVAGVSPANAAVTGLVTGSRHGTVDLPLGPLALAAAVTAAAAAAACAVSGRRG</sequence>
<proteinExistence type="predicted"/>
<keyword evidence="3" id="KW-1185">Reference proteome</keyword>
<comment type="caution">
    <text evidence="2">The sequence shown here is derived from an EMBL/GenBank/DDBJ whole genome shotgun (WGS) entry which is preliminary data.</text>
</comment>
<evidence type="ECO:0000313" key="3">
    <source>
        <dbReference type="Proteomes" id="UP000466345"/>
    </source>
</evidence>
<gene>
    <name evidence="2" type="ORF">SRB5_57360</name>
</gene>
<evidence type="ECO:0008006" key="4">
    <source>
        <dbReference type="Google" id="ProtNLM"/>
    </source>
</evidence>
<feature type="transmembrane region" description="Helical" evidence="1">
    <location>
        <begin position="54"/>
        <end position="74"/>
    </location>
</feature>
<organism evidence="2 3">
    <name type="scientific">Streptomyces smaragdinus</name>
    <dbReference type="NCBI Taxonomy" id="2585196"/>
    <lineage>
        <taxon>Bacteria</taxon>
        <taxon>Bacillati</taxon>
        <taxon>Actinomycetota</taxon>
        <taxon>Actinomycetes</taxon>
        <taxon>Kitasatosporales</taxon>
        <taxon>Streptomycetaceae</taxon>
        <taxon>Streptomyces</taxon>
    </lineage>
</organism>
<reference evidence="2 3" key="1">
    <citation type="submission" date="2019-10" db="EMBL/GenBank/DDBJ databases">
        <title>Streptomyces smaragdinus sp. nov. and Streptomyces fabii sp. nov., isolated from the gut of fungus growing-termite Macrotermes natalensis.</title>
        <authorList>
            <person name="Schwitalla J."/>
            <person name="Benndorf R."/>
            <person name="Martin K."/>
            <person name="De Beer W."/>
            <person name="Kaster A.-K."/>
            <person name="Vollmers J."/>
            <person name="Poulsen M."/>
            <person name="Beemelmanns C."/>
        </authorList>
    </citation>
    <scope>NUCLEOTIDE SEQUENCE [LARGE SCALE GENOMIC DNA]</scope>
    <source>
        <strain evidence="2 3">RB5</strain>
    </source>
</reference>
<feature type="transmembrane region" description="Helical" evidence="1">
    <location>
        <begin position="95"/>
        <end position="118"/>
    </location>
</feature>
<evidence type="ECO:0000313" key="2">
    <source>
        <dbReference type="EMBL" id="MQY15553.1"/>
    </source>
</evidence>
<dbReference type="EMBL" id="WEGJ01000035">
    <property type="protein sequence ID" value="MQY15553.1"/>
    <property type="molecule type" value="Genomic_DNA"/>
</dbReference>
<keyword evidence="1" id="KW-0472">Membrane</keyword>
<feature type="transmembrane region" description="Helical" evidence="1">
    <location>
        <begin position="138"/>
        <end position="159"/>
    </location>
</feature>
<keyword evidence="1" id="KW-1133">Transmembrane helix</keyword>
<name>A0A7K0CQF4_9ACTN</name>
<feature type="transmembrane region" description="Helical" evidence="1">
    <location>
        <begin position="171"/>
        <end position="189"/>
    </location>
</feature>
<accession>A0A7K0CQF4</accession>
<dbReference type="Proteomes" id="UP000466345">
    <property type="component" value="Unassembled WGS sequence"/>
</dbReference>
<feature type="transmembrane region" description="Helical" evidence="1">
    <location>
        <begin position="30"/>
        <end position="48"/>
    </location>
</feature>
<keyword evidence="1" id="KW-0812">Transmembrane</keyword>
<dbReference type="AlphaFoldDB" id="A0A7K0CQF4"/>
<feature type="transmembrane region" description="Helical" evidence="1">
    <location>
        <begin position="209"/>
        <end position="229"/>
    </location>
</feature>
<evidence type="ECO:0000256" key="1">
    <source>
        <dbReference type="SAM" id="Phobius"/>
    </source>
</evidence>
<protein>
    <recommendedName>
        <fullName evidence="4">ABC transporter</fullName>
    </recommendedName>
</protein>